<keyword evidence="2" id="KW-0479">Metal-binding</keyword>
<dbReference type="RefSeq" id="WP_369018215.1">
    <property type="nucleotide sequence ID" value="NZ_CP121689.1"/>
</dbReference>
<reference evidence="6 7" key="1">
    <citation type="submission" date="2023-03" db="EMBL/GenBank/DDBJ databases">
        <title>Novel Species.</title>
        <authorList>
            <person name="Ma S."/>
        </authorList>
    </citation>
    <scope>NUCLEOTIDE SEQUENCE [LARGE SCALE GENOMIC DNA]</scope>
    <source>
        <strain evidence="6 7">B11</strain>
    </source>
</reference>
<dbReference type="Proteomes" id="UP001461341">
    <property type="component" value="Chromosome"/>
</dbReference>
<keyword evidence="7" id="KW-1185">Reference proteome</keyword>
<accession>A0ABZ2YEE5</accession>
<keyword evidence="3" id="KW-0408">Iron</keyword>
<dbReference type="InterPro" id="IPR008275">
    <property type="entry name" value="CoA_E_activase_dom"/>
</dbReference>
<dbReference type="InterPro" id="IPR002731">
    <property type="entry name" value="ATPase_BadF"/>
</dbReference>
<dbReference type="InterPro" id="IPR051805">
    <property type="entry name" value="Dehydratase_Activator_Redct"/>
</dbReference>
<dbReference type="SUPFAM" id="SSF53067">
    <property type="entry name" value="Actin-like ATPase domain"/>
    <property type="match status" value="1"/>
</dbReference>
<dbReference type="PANTHER" id="PTHR32329:SF2">
    <property type="entry name" value="BIFUNCTIONAL PROTEIN [INCLUDES 2-HYDROXYACYL-COA DEHYDRATASE (N-TER) AND ITS ACTIVATOR DOMAIN (C_TERM)"/>
    <property type="match status" value="1"/>
</dbReference>
<keyword evidence="4" id="KW-0411">Iron-sulfur</keyword>
<proteinExistence type="predicted"/>
<dbReference type="EMBL" id="CP121689">
    <property type="protein sequence ID" value="WZL76060.1"/>
    <property type="molecule type" value="Genomic_DNA"/>
</dbReference>
<dbReference type="InterPro" id="IPR043129">
    <property type="entry name" value="ATPase_NBD"/>
</dbReference>
<gene>
    <name evidence="6" type="ORF">QBE54_10865</name>
</gene>
<dbReference type="Gene3D" id="3.30.420.40">
    <property type="match status" value="2"/>
</dbReference>
<dbReference type="CDD" id="cd24036">
    <property type="entry name" value="ASKHA_NBD_BcrAD_BadFG_HgdC_HadI"/>
    <property type="match status" value="1"/>
</dbReference>
<dbReference type="Pfam" id="PF01869">
    <property type="entry name" value="BcrAD_BadFG"/>
    <property type="match status" value="1"/>
</dbReference>
<organism evidence="6 7">
    <name type="scientific">Thermatribacter velox</name>
    <dbReference type="NCBI Taxonomy" id="3039681"/>
    <lineage>
        <taxon>Bacteria</taxon>
        <taxon>Pseudomonadati</taxon>
        <taxon>Atribacterota</taxon>
        <taxon>Atribacteria</taxon>
        <taxon>Atribacterales</taxon>
        <taxon>Thermatribacteraceae</taxon>
        <taxon>Thermatribacter</taxon>
    </lineage>
</organism>
<evidence type="ECO:0000259" key="5">
    <source>
        <dbReference type="Pfam" id="PF01869"/>
    </source>
</evidence>
<evidence type="ECO:0000256" key="2">
    <source>
        <dbReference type="ARBA" id="ARBA00022723"/>
    </source>
</evidence>
<evidence type="ECO:0000256" key="4">
    <source>
        <dbReference type="ARBA" id="ARBA00023014"/>
    </source>
</evidence>
<comment type="cofactor">
    <cofactor evidence="1">
        <name>[4Fe-4S] cluster</name>
        <dbReference type="ChEBI" id="CHEBI:49883"/>
    </cofactor>
</comment>
<evidence type="ECO:0000313" key="7">
    <source>
        <dbReference type="Proteomes" id="UP001461341"/>
    </source>
</evidence>
<dbReference type="PANTHER" id="PTHR32329">
    <property type="entry name" value="BIFUNCTIONAL PROTEIN [INCLUDES 2-HYDROXYACYL-COA DEHYDRATASE (N-TER) AND ITS ACTIVATOR DOMAIN (C_TERM)-RELATED"/>
    <property type="match status" value="1"/>
</dbReference>
<dbReference type="NCBIfam" id="TIGR00241">
    <property type="entry name" value="CoA_E_activ"/>
    <property type="match status" value="1"/>
</dbReference>
<protein>
    <submittedName>
        <fullName evidence="6">Acyl-CoA dehydratase activase</fullName>
    </submittedName>
</protein>
<sequence length="250" mass="26650">MVLGIDVGSRTTKAVLWDGKSILAFRIEPTGTNMKEKASQMIEAILKDCGLGSDKVDKMVATGYGRQQVDAAKRVSEISCQAKAIHFLFPKARTVIDIGGQDSKVILLGSEGKVLDFIMNDKCAAGTGRFLEMMAGVLEITLEDYGALFNLATEEVSLSSTCAVFAESELISLMAGGKRRESLARAVCFSVAERTVSLIERVGGQPPFVFTGGVAKNRGVLQALEKKLKTSLLVPPYPQITAALGACLLG</sequence>
<name>A0ABZ2YEE5_9BACT</name>
<evidence type="ECO:0000256" key="1">
    <source>
        <dbReference type="ARBA" id="ARBA00001966"/>
    </source>
</evidence>
<evidence type="ECO:0000313" key="6">
    <source>
        <dbReference type="EMBL" id="WZL76060.1"/>
    </source>
</evidence>
<feature type="domain" description="ATPase BadF/BadG/BcrA/BcrD type" evidence="5">
    <location>
        <begin position="3"/>
        <end position="250"/>
    </location>
</feature>
<evidence type="ECO:0000256" key="3">
    <source>
        <dbReference type="ARBA" id="ARBA00023004"/>
    </source>
</evidence>